<name>A0A165IC69_9APHY</name>
<evidence type="ECO:0000313" key="6">
    <source>
        <dbReference type="Proteomes" id="UP000076871"/>
    </source>
</evidence>
<dbReference type="InterPro" id="IPR014352">
    <property type="entry name" value="FERM/acyl-CoA-bd_prot_sf"/>
</dbReference>
<feature type="compositionally biased region" description="Polar residues" evidence="3">
    <location>
        <begin position="253"/>
        <end position="273"/>
    </location>
</feature>
<sequence length="459" mass="51066">MDPRTLIDAQFDRAVEIVQSLPKNGPIQTGYEEKLTMYSLYKQATVGNVQSPRPNMWDMLGRAKWDAWAKHKDLDSYEAKMLYVDALLKVLRRYSDKTVAMDLVRELESYGDPSSLVMSGSLSRSRASSSSGSTTSDDHSPHYQAVQLSGQSDFPMPGHMHDPRTDESSAEEEEDENDRVAPVTSVYAQSTQMTRPQSSMSSRRYRTPMAGSLLSPPPHSASVPATQPLPEFHTESAFAEPAPIHASSGYAPTASSYQDRFSHASTTDLTSSIHAYPPPAGYRAPSQQQQRRPYATYGNVPARPASRPTLERAVENMQATMASLSERIESLETLRLSTSLSSPGQRSPRWSAAMQGNGGEWDLDDMGMWSLVLRPLARVLSMLRFITSFLANGQGRSPAMVIVRRLFLDASFILCVLAAMKLMWRRSGVRRREVRAALGFLWLAVIGQRQPRRMVDRGV</sequence>
<dbReference type="SUPFAM" id="SSF47027">
    <property type="entry name" value="Acyl-CoA binding protein"/>
    <property type="match status" value="1"/>
</dbReference>
<dbReference type="GO" id="GO:0000062">
    <property type="term" value="F:fatty-acyl-CoA binding"/>
    <property type="evidence" value="ECO:0007669"/>
    <property type="project" value="InterPro"/>
</dbReference>
<feature type="region of interest" description="Disordered" evidence="3">
    <location>
        <begin position="249"/>
        <end position="291"/>
    </location>
</feature>
<protein>
    <submittedName>
        <fullName evidence="5">ACBP-domain-containing protein</fullName>
    </submittedName>
</protein>
<dbReference type="STRING" id="1314785.A0A165IC69"/>
<evidence type="ECO:0000313" key="5">
    <source>
        <dbReference type="EMBL" id="KZT12878.1"/>
    </source>
</evidence>
<dbReference type="PROSITE" id="PS00880">
    <property type="entry name" value="ACB_1"/>
    <property type="match status" value="1"/>
</dbReference>
<dbReference type="GeneID" id="63820636"/>
<dbReference type="Gene3D" id="1.20.80.10">
    <property type="match status" value="1"/>
</dbReference>
<feature type="region of interest" description="Disordered" evidence="3">
    <location>
        <begin position="114"/>
        <end position="223"/>
    </location>
</feature>
<evidence type="ECO:0000259" key="4">
    <source>
        <dbReference type="PROSITE" id="PS51228"/>
    </source>
</evidence>
<organism evidence="5 6">
    <name type="scientific">Laetiporus sulphureus 93-53</name>
    <dbReference type="NCBI Taxonomy" id="1314785"/>
    <lineage>
        <taxon>Eukaryota</taxon>
        <taxon>Fungi</taxon>
        <taxon>Dikarya</taxon>
        <taxon>Basidiomycota</taxon>
        <taxon>Agaricomycotina</taxon>
        <taxon>Agaricomycetes</taxon>
        <taxon>Polyporales</taxon>
        <taxon>Laetiporus</taxon>
    </lineage>
</organism>
<dbReference type="EMBL" id="KV427605">
    <property type="protein sequence ID" value="KZT12878.1"/>
    <property type="molecule type" value="Genomic_DNA"/>
</dbReference>
<feature type="compositionally biased region" description="Low complexity" evidence="3">
    <location>
        <begin position="114"/>
        <end position="135"/>
    </location>
</feature>
<dbReference type="FunFam" id="1.20.80.10:FF:000010">
    <property type="entry name" value="Acyl-CoA-binding domain-containing protein 5"/>
    <property type="match status" value="1"/>
</dbReference>
<dbReference type="InParanoid" id="A0A165IC69"/>
<dbReference type="PANTHER" id="PTHR23310:SF133">
    <property type="entry name" value="COA BINDING PROTEIN, PUTATIVE (AFU_ORTHOLOGUE AFUA_1G12300)-RELATED"/>
    <property type="match status" value="1"/>
</dbReference>
<evidence type="ECO:0000256" key="3">
    <source>
        <dbReference type="SAM" id="MobiDB-lite"/>
    </source>
</evidence>
<evidence type="ECO:0000256" key="1">
    <source>
        <dbReference type="ARBA" id="ARBA00023121"/>
    </source>
</evidence>
<keyword evidence="2" id="KW-0175">Coiled coil</keyword>
<dbReference type="InterPro" id="IPR035984">
    <property type="entry name" value="Acyl-CoA-binding_sf"/>
</dbReference>
<accession>A0A165IC69</accession>
<dbReference type="InterPro" id="IPR000582">
    <property type="entry name" value="Acyl-CoA-binding_protein"/>
</dbReference>
<dbReference type="RefSeq" id="XP_040770388.1">
    <property type="nucleotide sequence ID" value="XM_040903606.1"/>
</dbReference>
<evidence type="ECO:0000256" key="2">
    <source>
        <dbReference type="SAM" id="Coils"/>
    </source>
</evidence>
<feature type="compositionally biased region" description="Polar residues" evidence="3">
    <location>
        <begin position="186"/>
        <end position="202"/>
    </location>
</feature>
<keyword evidence="6" id="KW-1185">Reference proteome</keyword>
<dbReference type="OrthoDB" id="346910at2759"/>
<dbReference type="PANTHER" id="PTHR23310">
    <property type="entry name" value="ACYL-COA-BINDING PROTEIN, ACBP"/>
    <property type="match status" value="1"/>
</dbReference>
<feature type="compositionally biased region" description="Acidic residues" evidence="3">
    <location>
        <begin position="168"/>
        <end position="177"/>
    </location>
</feature>
<dbReference type="PRINTS" id="PR00689">
    <property type="entry name" value="ACOABINDINGP"/>
</dbReference>
<dbReference type="Proteomes" id="UP000076871">
    <property type="component" value="Unassembled WGS sequence"/>
</dbReference>
<dbReference type="GO" id="GO:0006631">
    <property type="term" value="P:fatty acid metabolic process"/>
    <property type="evidence" value="ECO:0007669"/>
    <property type="project" value="TreeGrafter"/>
</dbReference>
<proteinExistence type="predicted"/>
<dbReference type="AlphaFoldDB" id="A0A165IC69"/>
<gene>
    <name evidence="5" type="ORF">LAESUDRAFT_640551</name>
</gene>
<dbReference type="Pfam" id="PF00887">
    <property type="entry name" value="ACBP"/>
    <property type="match status" value="1"/>
</dbReference>
<feature type="coiled-coil region" evidence="2">
    <location>
        <begin position="307"/>
        <end position="334"/>
    </location>
</feature>
<dbReference type="PROSITE" id="PS51228">
    <property type="entry name" value="ACB_2"/>
    <property type="match status" value="1"/>
</dbReference>
<feature type="domain" description="ACB" evidence="4">
    <location>
        <begin position="7"/>
        <end position="96"/>
    </location>
</feature>
<reference evidence="5 6" key="1">
    <citation type="journal article" date="2016" name="Mol. Biol. Evol.">
        <title>Comparative Genomics of Early-Diverging Mushroom-Forming Fungi Provides Insights into the Origins of Lignocellulose Decay Capabilities.</title>
        <authorList>
            <person name="Nagy L.G."/>
            <person name="Riley R."/>
            <person name="Tritt A."/>
            <person name="Adam C."/>
            <person name="Daum C."/>
            <person name="Floudas D."/>
            <person name="Sun H."/>
            <person name="Yadav J.S."/>
            <person name="Pangilinan J."/>
            <person name="Larsson K.H."/>
            <person name="Matsuura K."/>
            <person name="Barry K."/>
            <person name="Labutti K."/>
            <person name="Kuo R."/>
            <person name="Ohm R.A."/>
            <person name="Bhattacharya S.S."/>
            <person name="Shirouzu T."/>
            <person name="Yoshinaga Y."/>
            <person name="Martin F.M."/>
            <person name="Grigoriev I.V."/>
            <person name="Hibbett D.S."/>
        </authorList>
    </citation>
    <scope>NUCLEOTIDE SEQUENCE [LARGE SCALE GENOMIC DNA]</scope>
    <source>
        <strain evidence="5 6">93-53</strain>
    </source>
</reference>
<dbReference type="InterPro" id="IPR022408">
    <property type="entry name" value="Acyl-CoA-binding_prot_CS"/>
</dbReference>
<keyword evidence="1" id="KW-0446">Lipid-binding</keyword>